<evidence type="ECO:0000256" key="1">
    <source>
        <dbReference type="SAM" id="Coils"/>
    </source>
</evidence>
<evidence type="ECO:0000313" key="4">
    <source>
        <dbReference type="Proteomes" id="UP001149411"/>
    </source>
</evidence>
<gene>
    <name evidence="3" type="ORF">EGH25_07635</name>
</gene>
<accession>A0A9Q4C3J6</accession>
<dbReference type="RefSeq" id="WP_266087294.1">
    <property type="nucleotide sequence ID" value="NZ_RKLV01000006.1"/>
</dbReference>
<keyword evidence="4" id="KW-1185">Reference proteome</keyword>
<sequence length="187" mass="19021">MSKYKLAVLGIVLLVALTGCLGGSGNGDAGGNANVDAGNSTTVAVAVGLDAEAQREITGSLNQSEQLLLQRAQFSPGNLTEDETQRAQELQQELQQAQQEAVNEANSGFESAVNATETLTVDDSIQQGGTSLYLVSGSPSEVVALLNRSGVQAITSREQFDALSQQQQQAPVPGPGGGGAPGGAPTP</sequence>
<proteinExistence type="predicted"/>
<feature type="compositionally biased region" description="Gly residues" evidence="2">
    <location>
        <begin position="175"/>
        <end position="187"/>
    </location>
</feature>
<dbReference type="EMBL" id="RKLV01000006">
    <property type="protein sequence ID" value="MCX2819222.1"/>
    <property type="molecule type" value="Genomic_DNA"/>
</dbReference>
<evidence type="ECO:0000256" key="2">
    <source>
        <dbReference type="SAM" id="MobiDB-lite"/>
    </source>
</evidence>
<dbReference type="Proteomes" id="UP001149411">
    <property type="component" value="Unassembled WGS sequence"/>
</dbReference>
<comment type="caution">
    <text evidence="3">The sequence shown here is derived from an EMBL/GenBank/DDBJ whole genome shotgun (WGS) entry which is preliminary data.</text>
</comment>
<protein>
    <submittedName>
        <fullName evidence="3">Uncharacterized protein</fullName>
    </submittedName>
</protein>
<feature type="region of interest" description="Disordered" evidence="2">
    <location>
        <begin position="160"/>
        <end position="187"/>
    </location>
</feature>
<reference evidence="3" key="1">
    <citation type="submission" date="2022-09" db="EMBL/GenBank/DDBJ databases">
        <title>Haloadaptaus new haloarchaeum isolated from saline soil.</title>
        <authorList>
            <person name="Duran-Viseras A."/>
            <person name="Sanchez-Porro C."/>
            <person name="Ventosa A."/>
        </authorList>
    </citation>
    <scope>NUCLEOTIDE SEQUENCE</scope>
    <source>
        <strain evidence="3">F3-133</strain>
    </source>
</reference>
<feature type="coiled-coil region" evidence="1">
    <location>
        <begin position="80"/>
        <end position="107"/>
    </location>
</feature>
<organism evidence="3 4">
    <name type="scientific">Halorutilus salinus</name>
    <dbReference type="NCBI Taxonomy" id="2487751"/>
    <lineage>
        <taxon>Archaea</taxon>
        <taxon>Methanobacteriati</taxon>
        <taxon>Methanobacteriota</taxon>
        <taxon>Stenosarchaea group</taxon>
        <taxon>Halobacteria</taxon>
        <taxon>Halorutilales</taxon>
        <taxon>Halorutilaceae</taxon>
        <taxon>Halorutilus</taxon>
    </lineage>
</organism>
<evidence type="ECO:0000313" key="3">
    <source>
        <dbReference type="EMBL" id="MCX2819222.1"/>
    </source>
</evidence>
<keyword evidence="1" id="KW-0175">Coiled coil</keyword>
<dbReference type="AlphaFoldDB" id="A0A9Q4C3J6"/>
<name>A0A9Q4C3J6_9EURY</name>
<dbReference type="PROSITE" id="PS51257">
    <property type="entry name" value="PROKAR_LIPOPROTEIN"/>
    <property type="match status" value="1"/>
</dbReference>